<proteinExistence type="predicted"/>
<evidence type="ECO:0000313" key="1">
    <source>
        <dbReference type="EMBL" id="TKR80733.1"/>
    </source>
</evidence>
<dbReference type="AlphaFoldDB" id="A0A4U5NDS2"/>
<evidence type="ECO:0000313" key="2">
    <source>
        <dbReference type="Proteomes" id="UP000298663"/>
    </source>
</evidence>
<reference evidence="1 2" key="2">
    <citation type="journal article" date="2019" name="G3 (Bethesda)">
        <title>Hybrid Assembly of the Genome of the Entomopathogenic Nematode Steinernema carpocapsae Identifies the X-Chromosome.</title>
        <authorList>
            <person name="Serra L."/>
            <person name="Macchietto M."/>
            <person name="Macias-Munoz A."/>
            <person name="McGill C.J."/>
            <person name="Rodriguez I.M."/>
            <person name="Rodriguez B."/>
            <person name="Murad R."/>
            <person name="Mortazavi A."/>
        </authorList>
    </citation>
    <scope>NUCLEOTIDE SEQUENCE [LARGE SCALE GENOMIC DNA]</scope>
    <source>
        <strain evidence="1 2">ALL</strain>
    </source>
</reference>
<protein>
    <submittedName>
        <fullName evidence="1">Uncharacterized protein</fullName>
    </submittedName>
</protein>
<accession>A0A4U5NDS2</accession>
<organism evidence="1 2">
    <name type="scientific">Steinernema carpocapsae</name>
    <name type="common">Entomopathogenic nematode</name>
    <dbReference type="NCBI Taxonomy" id="34508"/>
    <lineage>
        <taxon>Eukaryota</taxon>
        <taxon>Metazoa</taxon>
        <taxon>Ecdysozoa</taxon>
        <taxon>Nematoda</taxon>
        <taxon>Chromadorea</taxon>
        <taxon>Rhabditida</taxon>
        <taxon>Tylenchina</taxon>
        <taxon>Panagrolaimomorpha</taxon>
        <taxon>Strongyloidoidea</taxon>
        <taxon>Steinernematidae</taxon>
        <taxon>Steinernema</taxon>
    </lineage>
</organism>
<sequence length="192" mass="21852">MFLLSNARRNGRIAAKAMLTPDRCFWSTRSARINVDFSVVLRVSEHVWAQCDRELIPRRMRPRLPKFVRCWGSLPRVAGWVPIQAESVFPAFFAKYSVRASNGGDAASGFENFAGAFEVILWVSCCLQVKIAMRELERWKPDRIGFLNFGAFFGCGKAMGDKRETAPDEVKNRKRKIVKSKIEKSQTLNFVG</sequence>
<gene>
    <name evidence="1" type="ORF">L596_014755</name>
</gene>
<comment type="caution">
    <text evidence="1">The sequence shown here is derived from an EMBL/GenBank/DDBJ whole genome shotgun (WGS) entry which is preliminary data.</text>
</comment>
<dbReference type="EMBL" id="AZBU02000004">
    <property type="protein sequence ID" value="TKR80733.1"/>
    <property type="molecule type" value="Genomic_DNA"/>
</dbReference>
<dbReference type="Proteomes" id="UP000298663">
    <property type="component" value="Unassembled WGS sequence"/>
</dbReference>
<keyword evidence="2" id="KW-1185">Reference proteome</keyword>
<name>A0A4U5NDS2_STECR</name>
<reference evidence="1 2" key="1">
    <citation type="journal article" date="2015" name="Genome Biol.">
        <title>Comparative genomics of Steinernema reveals deeply conserved gene regulatory networks.</title>
        <authorList>
            <person name="Dillman A.R."/>
            <person name="Macchietto M."/>
            <person name="Porter C.F."/>
            <person name="Rogers A."/>
            <person name="Williams B."/>
            <person name="Antoshechkin I."/>
            <person name="Lee M.M."/>
            <person name="Goodwin Z."/>
            <person name="Lu X."/>
            <person name="Lewis E.E."/>
            <person name="Goodrich-Blair H."/>
            <person name="Stock S.P."/>
            <person name="Adams B.J."/>
            <person name="Sternberg P.W."/>
            <person name="Mortazavi A."/>
        </authorList>
    </citation>
    <scope>NUCLEOTIDE SEQUENCE [LARGE SCALE GENOMIC DNA]</scope>
    <source>
        <strain evidence="1 2">ALL</strain>
    </source>
</reference>